<evidence type="ECO:0000313" key="3">
    <source>
        <dbReference type="Proteomes" id="UP000321304"/>
    </source>
</evidence>
<proteinExistence type="predicted"/>
<feature type="region of interest" description="Disordered" evidence="1">
    <location>
        <begin position="138"/>
        <end position="204"/>
    </location>
</feature>
<keyword evidence="3" id="KW-1185">Reference proteome</keyword>
<evidence type="ECO:0008006" key="4">
    <source>
        <dbReference type="Google" id="ProtNLM"/>
    </source>
</evidence>
<sequence>MTESHSHRDADPTPPARRQARHRGLLAGAALAVLMGGAAAGAGGMRVAEKWQPRSVMLLQPTAINALQPGSPVAVKGSVAEIFGNKFIVDDGSGRALVDLGPRGEDADTVTRGETVTVQGMFDRGIVHAQIVSHADGRTESFGHRPPPHPGDPPRPRRAEAPPPPPPRADAPPPPPPPGAAPPPRADTPPPPPPPEADAPPRRL</sequence>
<organism evidence="2 3">
    <name type="scientific">Bradyrhizobium macuxiense</name>
    <dbReference type="NCBI Taxonomy" id="1755647"/>
    <lineage>
        <taxon>Bacteria</taxon>
        <taxon>Pseudomonadati</taxon>
        <taxon>Pseudomonadota</taxon>
        <taxon>Alphaproteobacteria</taxon>
        <taxon>Hyphomicrobiales</taxon>
        <taxon>Nitrobacteraceae</taxon>
        <taxon>Bradyrhizobium</taxon>
    </lineage>
</organism>
<comment type="caution">
    <text evidence="2">The sequence shown here is derived from an EMBL/GenBank/DDBJ whole genome shotgun (WGS) entry which is preliminary data.</text>
</comment>
<dbReference type="OrthoDB" id="7285223at2"/>
<accession>A0A560L590</accession>
<reference evidence="2 3" key="1">
    <citation type="submission" date="2019-06" db="EMBL/GenBank/DDBJ databases">
        <title>Genomic Encyclopedia of Type Strains, Phase IV (KMG-V): Genome sequencing to study the core and pangenomes of soil and plant-associated prokaryotes.</title>
        <authorList>
            <person name="Whitman W."/>
        </authorList>
    </citation>
    <scope>NUCLEOTIDE SEQUENCE [LARGE SCALE GENOMIC DNA]</scope>
    <source>
        <strain evidence="2 3">BR 10355</strain>
    </source>
</reference>
<dbReference type="EMBL" id="VITY01000014">
    <property type="protein sequence ID" value="TWB90643.1"/>
    <property type="molecule type" value="Genomic_DNA"/>
</dbReference>
<dbReference type="SUPFAM" id="SSF101756">
    <property type="entry name" value="Hypothetical protein YgiW"/>
    <property type="match status" value="1"/>
</dbReference>
<protein>
    <recommendedName>
        <fullName evidence="4">Bacterial OB-fold domain-containing protein</fullName>
    </recommendedName>
</protein>
<feature type="region of interest" description="Disordered" evidence="1">
    <location>
        <begin position="1"/>
        <end position="20"/>
    </location>
</feature>
<feature type="compositionally biased region" description="Pro residues" evidence="1">
    <location>
        <begin position="161"/>
        <end position="198"/>
    </location>
</feature>
<dbReference type="AlphaFoldDB" id="A0A560L590"/>
<dbReference type="InterPro" id="IPR036700">
    <property type="entry name" value="BOBF_sf"/>
</dbReference>
<name>A0A560L590_9BRAD</name>
<gene>
    <name evidence="2" type="ORF">FBZ93_114204</name>
</gene>
<dbReference type="Proteomes" id="UP000321304">
    <property type="component" value="Unassembled WGS sequence"/>
</dbReference>
<feature type="compositionally biased region" description="Basic and acidic residues" evidence="1">
    <location>
        <begin position="1"/>
        <end position="11"/>
    </location>
</feature>
<evidence type="ECO:0000313" key="2">
    <source>
        <dbReference type="EMBL" id="TWB90643.1"/>
    </source>
</evidence>
<evidence type="ECO:0000256" key="1">
    <source>
        <dbReference type="SAM" id="MobiDB-lite"/>
    </source>
</evidence>